<reference evidence="3 4" key="1">
    <citation type="journal article" date="2015" name="Genome Announc.">
        <title>Draft Genome Sequence and Gene Annotation of the Entomopathogenic Fungus Verticillium hemipterigenum.</title>
        <authorList>
            <person name="Horn F."/>
            <person name="Habel A."/>
            <person name="Scharf D.H."/>
            <person name="Dworschak J."/>
            <person name="Brakhage A.A."/>
            <person name="Guthke R."/>
            <person name="Hertweck C."/>
            <person name="Linde J."/>
        </authorList>
    </citation>
    <scope>NUCLEOTIDE SEQUENCE [LARGE SCALE GENOMIC DNA]</scope>
</reference>
<evidence type="ECO:0000313" key="3">
    <source>
        <dbReference type="EMBL" id="CEJ93598.1"/>
    </source>
</evidence>
<evidence type="ECO:0000256" key="1">
    <source>
        <dbReference type="SAM" id="MobiDB-lite"/>
    </source>
</evidence>
<organism evidence="3 4">
    <name type="scientific">[Torrubiella] hemipterigena</name>
    <dbReference type="NCBI Taxonomy" id="1531966"/>
    <lineage>
        <taxon>Eukaryota</taxon>
        <taxon>Fungi</taxon>
        <taxon>Dikarya</taxon>
        <taxon>Ascomycota</taxon>
        <taxon>Pezizomycotina</taxon>
        <taxon>Sordariomycetes</taxon>
        <taxon>Hypocreomycetidae</taxon>
        <taxon>Hypocreales</taxon>
        <taxon>Clavicipitaceae</taxon>
        <taxon>Clavicipitaceae incertae sedis</taxon>
        <taxon>'Torrubiella' clade</taxon>
    </lineage>
</organism>
<feature type="compositionally biased region" description="Acidic residues" evidence="1">
    <location>
        <begin position="188"/>
        <end position="198"/>
    </location>
</feature>
<feature type="chain" id="PRO_5001979858" evidence="2">
    <location>
        <begin position="19"/>
        <end position="210"/>
    </location>
</feature>
<gene>
    <name evidence="3" type="ORF">VHEMI09176</name>
</gene>
<feature type="compositionally biased region" description="Acidic residues" evidence="1">
    <location>
        <begin position="171"/>
        <end position="180"/>
    </location>
</feature>
<keyword evidence="2" id="KW-0732">Signal</keyword>
<protein>
    <submittedName>
        <fullName evidence="3">Uncharacterized protein</fullName>
    </submittedName>
</protein>
<dbReference type="EMBL" id="CDHN01000005">
    <property type="protein sequence ID" value="CEJ93598.1"/>
    <property type="molecule type" value="Genomic_DNA"/>
</dbReference>
<feature type="compositionally biased region" description="Basic and acidic residues" evidence="1">
    <location>
        <begin position="111"/>
        <end position="123"/>
    </location>
</feature>
<proteinExistence type="predicted"/>
<dbReference type="Proteomes" id="UP000039046">
    <property type="component" value="Unassembled WGS sequence"/>
</dbReference>
<sequence length="210" mass="24116">MVNIKAVSLFLLPLLAYAAPVLTTDENGLQVSSSSVDKVQPIYVRDESFDIDLEQVFDSQKRDSLSDDIYNDIQERKLKKPKPAVIAPSKPAPKEPGVKVKPLKALPKPNDIPKPKKSDELLVHHPSPADVLGKGKHHKRDDLENDMDFEKRDLNEFEAEEDEEFEKRDADDFEEDEGEEFERRDVDSGIDMDDEEEAEFNKREEFEEFD</sequence>
<evidence type="ECO:0000313" key="4">
    <source>
        <dbReference type="Proteomes" id="UP000039046"/>
    </source>
</evidence>
<dbReference type="HOGENOM" id="CLU_1310878_0_0_1"/>
<feature type="compositionally biased region" description="Low complexity" evidence="1">
    <location>
        <begin position="99"/>
        <end position="109"/>
    </location>
</feature>
<dbReference type="AlphaFoldDB" id="A0A0A1TPV7"/>
<accession>A0A0A1TPV7</accession>
<feature type="compositionally biased region" description="Basic and acidic residues" evidence="1">
    <location>
        <begin position="199"/>
        <end position="210"/>
    </location>
</feature>
<feature type="region of interest" description="Disordered" evidence="1">
    <location>
        <begin position="80"/>
        <end position="210"/>
    </location>
</feature>
<keyword evidence="4" id="KW-1185">Reference proteome</keyword>
<feature type="signal peptide" evidence="2">
    <location>
        <begin position="1"/>
        <end position="18"/>
    </location>
</feature>
<evidence type="ECO:0000256" key="2">
    <source>
        <dbReference type="SAM" id="SignalP"/>
    </source>
</evidence>
<name>A0A0A1TPV7_9HYPO</name>